<dbReference type="Pfam" id="PF01261">
    <property type="entry name" value="AP_endonuc_2"/>
    <property type="match status" value="1"/>
</dbReference>
<dbReference type="GO" id="GO:0004519">
    <property type="term" value="F:endonuclease activity"/>
    <property type="evidence" value="ECO:0007669"/>
    <property type="project" value="UniProtKB-KW"/>
</dbReference>
<dbReference type="InterPro" id="IPR013022">
    <property type="entry name" value="Xyl_isomerase-like_TIM-brl"/>
</dbReference>
<evidence type="ECO:0000313" key="2">
    <source>
        <dbReference type="EMBL" id="BDP43679.1"/>
    </source>
</evidence>
<dbReference type="Proteomes" id="UP001064971">
    <property type="component" value="Plasmid pDAETH-1"/>
</dbReference>
<keyword evidence="3" id="KW-1185">Reference proteome</keyword>
<gene>
    <name evidence="2" type="ORF">DAETH_36480</name>
</gene>
<organism evidence="2 3">
    <name type="scientific">Deinococcus aetherius</name>
    <dbReference type="NCBI Taxonomy" id="200252"/>
    <lineage>
        <taxon>Bacteria</taxon>
        <taxon>Thermotogati</taxon>
        <taxon>Deinococcota</taxon>
        <taxon>Deinococci</taxon>
        <taxon>Deinococcales</taxon>
        <taxon>Deinococcaceae</taxon>
        <taxon>Deinococcus</taxon>
    </lineage>
</organism>
<keyword evidence="2" id="KW-0540">Nuclease</keyword>
<dbReference type="InterPro" id="IPR036237">
    <property type="entry name" value="Xyl_isomerase-like_sf"/>
</dbReference>
<evidence type="ECO:0000313" key="3">
    <source>
        <dbReference type="Proteomes" id="UP001064971"/>
    </source>
</evidence>
<name>A0ABM8AIP5_9DEIO</name>
<geneLocation type="plasmid" evidence="2 3">
    <name>pDAETH-1</name>
</geneLocation>
<dbReference type="RefSeq" id="WP_264777541.1">
    <property type="nucleotide sequence ID" value="NZ_AP026561.1"/>
</dbReference>
<dbReference type="Gene3D" id="3.20.20.150">
    <property type="entry name" value="Divalent-metal-dependent TIM barrel enzymes"/>
    <property type="match status" value="1"/>
</dbReference>
<dbReference type="PANTHER" id="PTHR12110:SF48">
    <property type="entry name" value="BLL3656 PROTEIN"/>
    <property type="match status" value="1"/>
</dbReference>
<keyword evidence="2" id="KW-0378">Hydrolase</keyword>
<dbReference type="EMBL" id="AP026561">
    <property type="protein sequence ID" value="BDP43679.1"/>
    <property type="molecule type" value="Genomic_DNA"/>
</dbReference>
<keyword evidence="2" id="KW-0255">Endonuclease</keyword>
<dbReference type="SUPFAM" id="SSF51658">
    <property type="entry name" value="Xylose isomerase-like"/>
    <property type="match status" value="1"/>
</dbReference>
<sequence>MSPGEPPGGPSRREVLRWGALGVAAAALGLPVQAGATPGRAGGRMDGENLFLWAGTMRTASIDERIRGMRAAGMREMSIFPLDFRRAREAGLKDADLRAKLSGNGVRISTLDPFSQWLPGWERPATLSDEDFAFYNFGEDEFFRMAEALGATSMTVIEPYGRDVPAELGAEAFARVCDRAATLGMRVHLEFIPFTGIPDLARGWDIVRLADRPNGGLVMDVWHYFLGRPDEALLRTVPGEKIFVVQLSDAARGARGTIEDLYKRLSPGEGVFDLVGVLRTLNAIGGLTSVGPEIFSEQYNRLAPEEAGRRAAATTLAVLDRALGPRGSAAGGV</sequence>
<accession>A0ABM8AIP5</accession>
<dbReference type="PANTHER" id="PTHR12110">
    <property type="entry name" value="HYDROXYPYRUVATE ISOMERASE"/>
    <property type="match status" value="1"/>
</dbReference>
<keyword evidence="2" id="KW-0614">Plasmid</keyword>
<dbReference type="InterPro" id="IPR006311">
    <property type="entry name" value="TAT_signal"/>
</dbReference>
<dbReference type="PROSITE" id="PS51318">
    <property type="entry name" value="TAT"/>
    <property type="match status" value="1"/>
</dbReference>
<protein>
    <submittedName>
        <fullName evidence="2">AP endonuclease</fullName>
    </submittedName>
</protein>
<evidence type="ECO:0000259" key="1">
    <source>
        <dbReference type="Pfam" id="PF01261"/>
    </source>
</evidence>
<dbReference type="InterPro" id="IPR050312">
    <property type="entry name" value="IolE/XylAMocC-like"/>
</dbReference>
<proteinExistence type="predicted"/>
<feature type="domain" description="Xylose isomerase-like TIM barrel" evidence="1">
    <location>
        <begin position="71"/>
        <end position="309"/>
    </location>
</feature>
<reference evidence="2" key="1">
    <citation type="submission" date="2022-07" db="EMBL/GenBank/DDBJ databases">
        <title>Complete Genome Sequence of the Radioresistant Bacterium Deinococcus aetherius ST0316, Isolated from the Air Dust collected in Lower Stratosphere above Japan.</title>
        <authorList>
            <person name="Satoh K."/>
            <person name="Hagiwara K."/>
            <person name="Katsumata K."/>
            <person name="Kubo A."/>
            <person name="Yokobori S."/>
            <person name="Yamagishi A."/>
            <person name="Oono Y."/>
            <person name="Narumi I."/>
        </authorList>
    </citation>
    <scope>NUCLEOTIDE SEQUENCE</scope>
    <source>
        <strain evidence="2">ST0316</strain>
        <plasmid evidence="2">pDAETH-1</plasmid>
    </source>
</reference>